<feature type="chain" id="PRO_5040350663" description="Yeast cell wall synthesis Kre9/Knh1-like N-terminal domain-containing protein" evidence="2">
    <location>
        <begin position="23"/>
        <end position="175"/>
    </location>
</feature>
<evidence type="ECO:0000313" key="4">
    <source>
        <dbReference type="EMBL" id="GJJ68946.1"/>
    </source>
</evidence>
<proteinExistence type="predicted"/>
<feature type="domain" description="Yeast cell wall synthesis Kre9/Knh1-like N-terminal" evidence="3">
    <location>
        <begin position="29"/>
        <end position="124"/>
    </location>
</feature>
<organism evidence="4 5">
    <name type="scientific">Entomortierella parvispora</name>
    <dbReference type="NCBI Taxonomy" id="205924"/>
    <lineage>
        <taxon>Eukaryota</taxon>
        <taxon>Fungi</taxon>
        <taxon>Fungi incertae sedis</taxon>
        <taxon>Mucoromycota</taxon>
        <taxon>Mortierellomycotina</taxon>
        <taxon>Mortierellomycetes</taxon>
        <taxon>Mortierellales</taxon>
        <taxon>Mortierellaceae</taxon>
        <taxon>Entomortierella</taxon>
    </lineage>
</organism>
<evidence type="ECO:0000256" key="1">
    <source>
        <dbReference type="ARBA" id="ARBA00022729"/>
    </source>
</evidence>
<keyword evidence="1 2" id="KW-0732">Signal</keyword>
<sequence>MHSSSFFLVLATLLAIASTAMADLQLTAPNSTSFVTAGGSLQIAWTYSGATPASPPTISVELVDNNKKLFTGPLALFSNLATTSGMATWSVPKLGFVGGNFSVILVANIASQATIYAIGPSFAIQPEGTAADQQPGSGSAHANGTSTATISTAQWRHMGKGMVLLSVIVLVITSF</sequence>
<comment type="caution">
    <text evidence="4">The sequence shown here is derived from an EMBL/GenBank/DDBJ whole genome shotgun (WGS) entry which is preliminary data.</text>
</comment>
<dbReference type="Pfam" id="PF10342">
    <property type="entry name" value="Kre9_KNH"/>
    <property type="match status" value="1"/>
</dbReference>
<keyword evidence="5" id="KW-1185">Reference proteome</keyword>
<reference evidence="4" key="1">
    <citation type="submission" date="2021-11" db="EMBL/GenBank/DDBJ databases">
        <authorList>
            <person name="Herlambang A."/>
            <person name="Guo Y."/>
            <person name="Takashima Y."/>
            <person name="Nishizawa T."/>
        </authorList>
    </citation>
    <scope>NUCLEOTIDE SEQUENCE</scope>
    <source>
        <strain evidence="4">E1425</strain>
    </source>
</reference>
<dbReference type="EMBL" id="BQFW01000002">
    <property type="protein sequence ID" value="GJJ68946.1"/>
    <property type="molecule type" value="Genomic_DNA"/>
</dbReference>
<protein>
    <recommendedName>
        <fullName evidence="3">Yeast cell wall synthesis Kre9/Knh1-like N-terminal domain-containing protein</fullName>
    </recommendedName>
</protein>
<dbReference type="OrthoDB" id="2431047at2759"/>
<dbReference type="Proteomes" id="UP000827284">
    <property type="component" value="Unassembled WGS sequence"/>
</dbReference>
<feature type="signal peptide" evidence="2">
    <location>
        <begin position="1"/>
        <end position="22"/>
    </location>
</feature>
<accession>A0A9P3H2J7</accession>
<name>A0A9P3H2J7_9FUNG</name>
<evidence type="ECO:0000259" key="3">
    <source>
        <dbReference type="Pfam" id="PF10342"/>
    </source>
</evidence>
<evidence type="ECO:0000313" key="5">
    <source>
        <dbReference type="Proteomes" id="UP000827284"/>
    </source>
</evidence>
<reference evidence="4" key="2">
    <citation type="journal article" date="2022" name="Microbiol. Resour. Announc.">
        <title>Whole-Genome Sequence of Entomortierella parvispora E1425, a Mucoromycotan Fungus Associated with Burkholderiaceae-Related Endosymbiotic Bacteria.</title>
        <authorList>
            <person name="Herlambang A."/>
            <person name="Guo Y."/>
            <person name="Takashima Y."/>
            <person name="Narisawa K."/>
            <person name="Ohta H."/>
            <person name="Nishizawa T."/>
        </authorList>
    </citation>
    <scope>NUCLEOTIDE SEQUENCE</scope>
    <source>
        <strain evidence="4">E1425</strain>
    </source>
</reference>
<dbReference type="AlphaFoldDB" id="A0A9P3H2J7"/>
<evidence type="ECO:0000256" key="2">
    <source>
        <dbReference type="SAM" id="SignalP"/>
    </source>
</evidence>
<gene>
    <name evidence="4" type="ORF">EMPS_01292</name>
</gene>
<dbReference type="InterPro" id="IPR018466">
    <property type="entry name" value="Kre9/Knh1-like_N"/>
</dbReference>